<dbReference type="AlphaFoldDB" id="A0A1G7EGD5"/>
<dbReference type="GO" id="GO:0046872">
    <property type="term" value="F:metal ion binding"/>
    <property type="evidence" value="ECO:0007669"/>
    <property type="project" value="UniProtKB-KW"/>
</dbReference>
<dbReference type="EMBL" id="FNAY01000002">
    <property type="protein sequence ID" value="SDE62702.1"/>
    <property type="molecule type" value="Genomic_DNA"/>
</dbReference>
<reference evidence="4 5" key="1">
    <citation type="submission" date="2016-10" db="EMBL/GenBank/DDBJ databases">
        <authorList>
            <person name="de Groot N.N."/>
        </authorList>
    </citation>
    <scope>NUCLEOTIDE SEQUENCE [LARGE SCALE GENOMIC DNA]</scope>
    <source>
        <strain evidence="5">DSM 938 / 37b4</strain>
    </source>
</reference>
<dbReference type="Pfam" id="PF01501">
    <property type="entry name" value="Glyco_transf_8"/>
    <property type="match status" value="1"/>
</dbReference>
<evidence type="ECO:0000256" key="3">
    <source>
        <dbReference type="ARBA" id="ARBA00022723"/>
    </source>
</evidence>
<keyword evidence="2 4" id="KW-0808">Transferase</keyword>
<dbReference type="Proteomes" id="UP000183812">
    <property type="component" value="Unassembled WGS sequence"/>
</dbReference>
<dbReference type="InterPro" id="IPR050748">
    <property type="entry name" value="Glycosyltrans_8_dom-fam"/>
</dbReference>
<accession>A0A1G7EGD5</accession>
<dbReference type="SUPFAM" id="SSF53448">
    <property type="entry name" value="Nucleotide-diphospho-sugar transferases"/>
    <property type="match status" value="1"/>
</dbReference>
<dbReference type="PANTHER" id="PTHR13778">
    <property type="entry name" value="GLYCOSYLTRANSFERASE 8 DOMAIN-CONTAINING PROTEIN"/>
    <property type="match status" value="1"/>
</dbReference>
<evidence type="ECO:0000313" key="4">
    <source>
        <dbReference type="EMBL" id="SDE62702.1"/>
    </source>
</evidence>
<organism evidence="4 5">
    <name type="scientific">Rhodobacter capsulatus</name>
    <name type="common">Rhodopseudomonas capsulata</name>
    <dbReference type="NCBI Taxonomy" id="1061"/>
    <lineage>
        <taxon>Bacteria</taxon>
        <taxon>Pseudomonadati</taxon>
        <taxon>Pseudomonadota</taxon>
        <taxon>Alphaproteobacteria</taxon>
        <taxon>Rhodobacterales</taxon>
        <taxon>Rhodobacter group</taxon>
        <taxon>Rhodobacter</taxon>
    </lineage>
</organism>
<evidence type="ECO:0000256" key="1">
    <source>
        <dbReference type="ARBA" id="ARBA00022676"/>
    </source>
</evidence>
<dbReference type="RefSeq" id="WP_175454848.1">
    <property type="nucleotide sequence ID" value="NZ_CP119563.1"/>
</dbReference>
<dbReference type="Gene3D" id="3.90.550.10">
    <property type="entry name" value="Spore Coat Polysaccharide Biosynthesis Protein SpsA, Chain A"/>
    <property type="match status" value="1"/>
</dbReference>
<dbReference type="CDD" id="cd04194">
    <property type="entry name" value="GT8_A4GalT_like"/>
    <property type="match status" value="1"/>
</dbReference>
<evidence type="ECO:0000313" key="5">
    <source>
        <dbReference type="Proteomes" id="UP000183812"/>
    </source>
</evidence>
<dbReference type="InterPro" id="IPR002495">
    <property type="entry name" value="Glyco_trans_8"/>
</dbReference>
<name>A0A1G7EGD5_RHOCA</name>
<dbReference type="GO" id="GO:0016757">
    <property type="term" value="F:glycosyltransferase activity"/>
    <property type="evidence" value="ECO:0007669"/>
    <property type="project" value="UniProtKB-KW"/>
</dbReference>
<dbReference type="PANTHER" id="PTHR13778:SF47">
    <property type="entry name" value="LIPOPOLYSACCHARIDE 1,3-GALACTOSYLTRANSFERASE"/>
    <property type="match status" value="1"/>
</dbReference>
<evidence type="ECO:0000256" key="2">
    <source>
        <dbReference type="ARBA" id="ARBA00022679"/>
    </source>
</evidence>
<keyword evidence="1" id="KW-0328">Glycosyltransferase</keyword>
<gene>
    <name evidence="4" type="ORF">SAMN04244550_00767</name>
</gene>
<proteinExistence type="predicted"/>
<keyword evidence="3" id="KW-0479">Metal-binding</keyword>
<protein>
    <submittedName>
        <fullName evidence="4">Lipopolysaccharide biosynthesis protein, LPS:glycosyltransferase</fullName>
    </submittedName>
</protein>
<dbReference type="InterPro" id="IPR029044">
    <property type="entry name" value="Nucleotide-diphossugar_trans"/>
</dbReference>
<sequence>MRRQESAQLFRKALVLCLDSTYLPYTLFLAQQIHQKEPKRDYDICLISDEPLTIPPEFAHLRLKLCRPLHDEDYLRLKVTHLARSTYLRMWAPRLLACDYDRIIYLDSDIFADATGLSRLFEMDMNGRSLAAVLDVQQWYRPRRNIKEFKLAGRSLRPYFNGGFLLIDTARYIEDRVLERAIDIAQAHPDWICHHDQSLLNLAIDGEWLELSPVWNWQWPSKYPLFTDWVGPRLLHFIGDRKPWHDPKGYCPRRFVLAYSEFFGQYFPSLMPVAEQGLSVLHSKTRLVWLALRFLALRPRLLRYLDQFPDPYLPK</sequence>